<dbReference type="InterPro" id="IPR011042">
    <property type="entry name" value="6-blade_b-propeller_TolB-like"/>
</dbReference>
<feature type="binding site" evidence="3">
    <location>
        <position position="202"/>
    </location>
    <ligand>
        <name>a divalent metal cation</name>
        <dbReference type="ChEBI" id="CHEBI:60240"/>
    </ligand>
</feature>
<organism evidence="5 6">
    <name type="scientific">Microbacterium hominis</name>
    <dbReference type="NCBI Taxonomy" id="162426"/>
    <lineage>
        <taxon>Bacteria</taxon>
        <taxon>Bacillati</taxon>
        <taxon>Actinomycetota</taxon>
        <taxon>Actinomycetes</taxon>
        <taxon>Micrococcales</taxon>
        <taxon>Microbacteriaceae</taxon>
        <taxon>Microbacterium</taxon>
    </lineage>
</organism>
<dbReference type="GO" id="GO:0019853">
    <property type="term" value="P:L-ascorbic acid biosynthetic process"/>
    <property type="evidence" value="ECO:0007669"/>
    <property type="project" value="TreeGrafter"/>
</dbReference>
<dbReference type="SUPFAM" id="SSF63829">
    <property type="entry name" value="Calcium-dependent phosphotriesterase"/>
    <property type="match status" value="1"/>
</dbReference>
<evidence type="ECO:0000256" key="3">
    <source>
        <dbReference type="PIRSR" id="PIRSR605511-2"/>
    </source>
</evidence>
<feature type="domain" description="SMP-30/Gluconolactonase/LRE-like region" evidence="4">
    <location>
        <begin position="23"/>
        <end position="261"/>
    </location>
</feature>
<feature type="binding site" evidence="3">
    <location>
        <position position="112"/>
    </location>
    <ligand>
        <name>substrate</name>
    </ligand>
</feature>
<feature type="binding site" evidence="3">
    <location>
        <position position="110"/>
    </location>
    <ligand>
        <name>substrate</name>
    </ligand>
</feature>
<feature type="binding site" evidence="3">
    <location>
        <position position="25"/>
    </location>
    <ligand>
        <name>a divalent metal cation</name>
        <dbReference type="ChEBI" id="CHEBI:60240"/>
    </ligand>
</feature>
<comment type="cofactor">
    <cofactor evidence="3">
        <name>Zn(2+)</name>
        <dbReference type="ChEBI" id="CHEBI:29105"/>
    </cofactor>
    <text evidence="3">Binds 1 divalent metal cation per subunit.</text>
</comment>
<dbReference type="PANTHER" id="PTHR10907">
    <property type="entry name" value="REGUCALCIN"/>
    <property type="match status" value="1"/>
</dbReference>
<dbReference type="GO" id="GO:0005509">
    <property type="term" value="F:calcium ion binding"/>
    <property type="evidence" value="ECO:0007669"/>
    <property type="project" value="TreeGrafter"/>
</dbReference>
<protein>
    <submittedName>
        <fullName evidence="5">SMP-30/gluconolactonase/LRE family protein</fullName>
    </submittedName>
</protein>
<feature type="binding site" evidence="3">
    <location>
        <position position="154"/>
    </location>
    <ligand>
        <name>a divalent metal cation</name>
        <dbReference type="ChEBI" id="CHEBI:60240"/>
    </ligand>
</feature>
<evidence type="ECO:0000256" key="1">
    <source>
        <dbReference type="ARBA" id="ARBA00008853"/>
    </source>
</evidence>
<evidence type="ECO:0000313" key="6">
    <source>
        <dbReference type="Proteomes" id="UP000502498"/>
    </source>
</evidence>
<evidence type="ECO:0000313" key="5">
    <source>
        <dbReference type="EMBL" id="QKJ18904.1"/>
    </source>
</evidence>
<comment type="similarity">
    <text evidence="1">Belongs to the SMP-30/CGR1 family.</text>
</comment>
<dbReference type="PRINTS" id="PR01790">
    <property type="entry name" value="SMP30FAMILY"/>
</dbReference>
<dbReference type="Pfam" id="PF08450">
    <property type="entry name" value="SGL"/>
    <property type="match status" value="1"/>
</dbReference>
<evidence type="ECO:0000259" key="4">
    <source>
        <dbReference type="Pfam" id="PF08450"/>
    </source>
</evidence>
<dbReference type="EMBL" id="CP054038">
    <property type="protein sequence ID" value="QKJ18904.1"/>
    <property type="molecule type" value="Genomic_DNA"/>
</dbReference>
<dbReference type="Gene3D" id="2.120.10.30">
    <property type="entry name" value="TolB, C-terminal domain"/>
    <property type="match status" value="1"/>
</dbReference>
<gene>
    <name evidence="5" type="ORF">HQM25_05600</name>
</gene>
<reference evidence="5 6" key="1">
    <citation type="submission" date="2020-05" db="EMBL/GenBank/DDBJ databases">
        <title>Strain PA2F3 complete genome.</title>
        <authorList>
            <person name="Kim Y.-S."/>
            <person name="Kim S.-J."/>
            <person name="Jung H.-k."/>
            <person name="Kim S.-E."/>
            <person name="Kim K.-H."/>
        </authorList>
    </citation>
    <scope>NUCLEOTIDE SEQUENCE [LARGE SCALE GENOMIC DNA]</scope>
    <source>
        <strain evidence="5 6">PA2F3</strain>
    </source>
</reference>
<dbReference type="GO" id="GO:0004341">
    <property type="term" value="F:gluconolactonase activity"/>
    <property type="evidence" value="ECO:0007669"/>
    <property type="project" value="TreeGrafter"/>
</dbReference>
<evidence type="ECO:0000256" key="2">
    <source>
        <dbReference type="PIRSR" id="PIRSR605511-1"/>
    </source>
</evidence>
<proteinExistence type="inferred from homology"/>
<dbReference type="PANTHER" id="PTHR10907:SF47">
    <property type="entry name" value="REGUCALCIN"/>
    <property type="match status" value="1"/>
</dbReference>
<dbReference type="InterPro" id="IPR013658">
    <property type="entry name" value="SGL"/>
</dbReference>
<name>A0A7D4TQ58_9MICO</name>
<keyword evidence="3" id="KW-0479">Metal-binding</keyword>
<keyword evidence="3" id="KW-0862">Zinc</keyword>
<accession>A0A7D4TQ58</accession>
<dbReference type="AlphaFoldDB" id="A0A7D4TQ58"/>
<sequence>MSSYAEVPSLGTPRVATGTSHFLAEGPTWDPIRGRILWVDIMAGVVYQGRFAHGGAIDIVEHVDFPDTAGAVAISAAGEWLVAGTRRLHTRSVDGTITSGPDLVEGEDRRFNDGKADPAGRFVAGTKGPGGELLLQIDAEGAATVLDDDLGLSNGLAWTRDGRTLYSIDTLARRIHVRDYDPATGATGERRVFLEITEGYPDGMTIDSDDHLWVALWGEGRVIRISPGGDVVGRVDVPAPNTSCPVFAGPDLDTLVITTATEGMSPEDLAAHPLSGRLFTVRTGHRGIHPNLWAGTPQPAPSLEETA</sequence>
<dbReference type="RefSeq" id="WP_172989345.1">
    <property type="nucleotide sequence ID" value="NZ_CP054038.1"/>
</dbReference>
<feature type="active site" description="Proton donor/acceptor" evidence="2">
    <location>
        <position position="202"/>
    </location>
</feature>
<dbReference type="InterPro" id="IPR005511">
    <property type="entry name" value="SMP-30"/>
</dbReference>
<dbReference type="Proteomes" id="UP000502498">
    <property type="component" value="Chromosome"/>
</dbReference>